<protein>
    <submittedName>
        <fullName evidence="1">Uncharacterized protein</fullName>
    </submittedName>
</protein>
<accession>A0A841KKW7</accession>
<dbReference type="RefSeq" id="WP_279288937.1">
    <property type="nucleotide sequence ID" value="NZ_JACHEN010000001.1"/>
</dbReference>
<reference evidence="1 2" key="1">
    <citation type="submission" date="2020-08" db="EMBL/GenBank/DDBJ databases">
        <title>Genomic Encyclopedia of Type Strains, Phase IV (KMG-IV): sequencing the most valuable type-strain genomes for metagenomic binning, comparative biology and taxonomic classification.</title>
        <authorList>
            <person name="Goeker M."/>
        </authorList>
    </citation>
    <scope>NUCLEOTIDE SEQUENCE [LARGE SCALE GENOMIC DNA]</scope>
    <source>
        <strain evidence="1 2">DSM 103526</strain>
    </source>
</reference>
<gene>
    <name evidence="1" type="ORF">HNQ80_000156</name>
</gene>
<proteinExistence type="predicted"/>
<evidence type="ECO:0000313" key="2">
    <source>
        <dbReference type="Proteomes" id="UP000579281"/>
    </source>
</evidence>
<organism evidence="1 2">
    <name type="scientific">Anaerosolibacter carboniphilus</name>
    <dbReference type="NCBI Taxonomy" id="1417629"/>
    <lineage>
        <taxon>Bacteria</taxon>
        <taxon>Bacillati</taxon>
        <taxon>Bacillota</taxon>
        <taxon>Clostridia</taxon>
        <taxon>Peptostreptococcales</taxon>
        <taxon>Thermotaleaceae</taxon>
        <taxon>Anaerosolibacter</taxon>
    </lineage>
</organism>
<comment type="caution">
    <text evidence="1">The sequence shown here is derived from an EMBL/GenBank/DDBJ whole genome shotgun (WGS) entry which is preliminary data.</text>
</comment>
<dbReference type="Proteomes" id="UP000579281">
    <property type="component" value="Unassembled WGS sequence"/>
</dbReference>
<dbReference type="AlphaFoldDB" id="A0A841KKW7"/>
<dbReference type="EMBL" id="JACHEN010000001">
    <property type="protein sequence ID" value="MBB6214087.1"/>
    <property type="molecule type" value="Genomic_DNA"/>
</dbReference>
<keyword evidence="2" id="KW-1185">Reference proteome</keyword>
<name>A0A841KKW7_9FIRM</name>
<sequence>MSNAEDFKIDFLWIILIALIFIFGTGRGTPGPAAPIVIPG</sequence>
<evidence type="ECO:0000313" key="1">
    <source>
        <dbReference type="EMBL" id="MBB6214087.1"/>
    </source>
</evidence>